<dbReference type="Gene3D" id="2.60.98.20">
    <property type="entry name" value="Flagellar hook protein FlgE"/>
    <property type="match status" value="1"/>
</dbReference>
<name>A0A2T0WII0_9RHOB</name>
<keyword evidence="10" id="KW-0966">Cell projection</keyword>
<dbReference type="InterPro" id="IPR001444">
    <property type="entry name" value="Flag_bb_rod_N"/>
</dbReference>
<dbReference type="OrthoDB" id="8372879at2"/>
<feature type="domain" description="Flagellar hook protein FlgE D2" evidence="8">
    <location>
        <begin position="180"/>
        <end position="296"/>
    </location>
</feature>
<evidence type="ECO:0000259" key="8">
    <source>
        <dbReference type="Pfam" id="PF07559"/>
    </source>
</evidence>
<sequence>MSALVAMTGLHAAQADIANTSNNIANVNTVGYHKSRTEFTDLYSTPPFSDPKKQTGLGTRLTNVSKSFNQGSFEQTGNTLDLGIQGQGFFALRPELNSGEMTFSRAGAFSLNSEGHIVNSSGSYMMSYPSAEDGTVLSKAEIQPLQVPAFRGSPKATDNTSLTMGFPSGVEAQGGQDAVPSALTFDTADSESYAFSTPFSIYDSTGTAQEAELFFVMTDQPDASSTISRYEVHMTVDGVPYTPATPMTLAFDETGLAIEGETPVGFTGDGRTINLDFADSNQMADKFAVQTLSHDGDTPRGLSNLQVDSEGIVWANYSGVDTIALGQVALANFTNLNGLSPVGDAAYKSTADSGDPYFGQSGLSGFGNVNSGSLEQANIDLTSELVDLISSQRNYQASAKALETSNSLSQTIMNMRG</sequence>
<keyword evidence="4 5" id="KW-0975">Bacterial flagellum</keyword>
<gene>
    <name evidence="10" type="ORF">CLV74_112135</name>
</gene>
<comment type="similarity">
    <text evidence="2 5">Belongs to the flagella basal body rod proteins family.</text>
</comment>
<comment type="function">
    <text evidence="5">A flexible structure which links the flagellar filament to the drive apparatus in the basal body.</text>
</comment>
<dbReference type="InterPro" id="IPR011491">
    <property type="entry name" value="FlgE_D2"/>
</dbReference>
<dbReference type="AlphaFoldDB" id="A0A2T0WII0"/>
<dbReference type="PANTHER" id="PTHR30435:SF1">
    <property type="entry name" value="FLAGELLAR HOOK PROTEIN FLGE"/>
    <property type="match status" value="1"/>
</dbReference>
<reference evidence="10 11" key="1">
    <citation type="submission" date="2018-03" db="EMBL/GenBank/DDBJ databases">
        <title>Genomic Encyclopedia of Archaeal and Bacterial Type Strains, Phase II (KMG-II): from individual species to whole genera.</title>
        <authorList>
            <person name="Goeker M."/>
        </authorList>
    </citation>
    <scope>NUCLEOTIDE SEQUENCE [LARGE SCALE GENOMIC DNA]</scope>
    <source>
        <strain evidence="10 11">DSM 100212</strain>
    </source>
</reference>
<dbReference type="PANTHER" id="PTHR30435">
    <property type="entry name" value="FLAGELLAR PROTEIN"/>
    <property type="match status" value="1"/>
</dbReference>
<dbReference type="NCBIfam" id="TIGR03506">
    <property type="entry name" value="FlgEFG_subfam"/>
    <property type="match status" value="1"/>
</dbReference>
<dbReference type="GO" id="GO:0005829">
    <property type="term" value="C:cytosol"/>
    <property type="evidence" value="ECO:0007669"/>
    <property type="project" value="TreeGrafter"/>
</dbReference>
<evidence type="ECO:0000313" key="10">
    <source>
        <dbReference type="EMBL" id="PRY86496.1"/>
    </source>
</evidence>
<evidence type="ECO:0000259" key="7">
    <source>
        <dbReference type="Pfam" id="PF06429"/>
    </source>
</evidence>
<comment type="subcellular location">
    <subcellularLocation>
        <location evidence="1 5">Bacterial flagellum basal body</location>
    </subcellularLocation>
</comment>
<dbReference type="InterPro" id="IPR010930">
    <property type="entry name" value="Flg_bb/hook_C_dom"/>
</dbReference>
<dbReference type="InterPro" id="IPR037925">
    <property type="entry name" value="FlgE/F/G-like"/>
</dbReference>
<evidence type="ECO:0000256" key="5">
    <source>
        <dbReference type="RuleBase" id="RU362116"/>
    </source>
</evidence>
<dbReference type="GO" id="GO:0009425">
    <property type="term" value="C:bacterial-type flagellum basal body"/>
    <property type="evidence" value="ECO:0007669"/>
    <property type="project" value="UniProtKB-SubCell"/>
</dbReference>
<dbReference type="GO" id="GO:0071978">
    <property type="term" value="P:bacterial-type flagellum-dependent swarming motility"/>
    <property type="evidence" value="ECO:0007669"/>
    <property type="project" value="TreeGrafter"/>
</dbReference>
<feature type="domain" description="Flagellar basal body rod protein N-terminal" evidence="6">
    <location>
        <begin position="5"/>
        <end position="32"/>
    </location>
</feature>
<dbReference type="EMBL" id="PVTQ01000012">
    <property type="protein sequence ID" value="PRY86496.1"/>
    <property type="molecule type" value="Genomic_DNA"/>
</dbReference>
<accession>A0A2T0WII0</accession>
<dbReference type="Proteomes" id="UP000238392">
    <property type="component" value="Unassembled WGS sequence"/>
</dbReference>
<evidence type="ECO:0000256" key="3">
    <source>
        <dbReference type="ARBA" id="ARBA00019015"/>
    </source>
</evidence>
<proteinExistence type="inferred from homology"/>
<dbReference type="InterPro" id="IPR037058">
    <property type="entry name" value="Falgellar_hook_FlgE_sf"/>
</dbReference>
<evidence type="ECO:0000256" key="1">
    <source>
        <dbReference type="ARBA" id="ARBA00004117"/>
    </source>
</evidence>
<evidence type="ECO:0000313" key="11">
    <source>
        <dbReference type="Proteomes" id="UP000238392"/>
    </source>
</evidence>
<feature type="domain" description="Flagellar hook protein FlgE/F/G-like D1" evidence="9">
    <location>
        <begin position="84"/>
        <end position="141"/>
    </location>
</feature>
<feature type="domain" description="Flagellar basal-body/hook protein C-terminal" evidence="7">
    <location>
        <begin position="371"/>
        <end position="415"/>
    </location>
</feature>
<keyword evidence="10" id="KW-0969">Cilium</keyword>
<dbReference type="Pfam" id="PF22692">
    <property type="entry name" value="LlgE_F_G_D1"/>
    <property type="match status" value="1"/>
</dbReference>
<dbReference type="Pfam" id="PF00460">
    <property type="entry name" value="Flg_bb_rod"/>
    <property type="match status" value="1"/>
</dbReference>
<dbReference type="SUPFAM" id="SSF117143">
    <property type="entry name" value="Flagellar hook protein flgE"/>
    <property type="match status" value="1"/>
</dbReference>
<dbReference type="RefSeq" id="WP_106266796.1">
    <property type="nucleotide sequence ID" value="NZ_PVTQ01000012.1"/>
</dbReference>
<dbReference type="InterPro" id="IPR053967">
    <property type="entry name" value="LlgE_F_G-like_D1"/>
</dbReference>
<dbReference type="Pfam" id="PF07559">
    <property type="entry name" value="FlgE_D2"/>
    <property type="match status" value="1"/>
</dbReference>
<dbReference type="Pfam" id="PF06429">
    <property type="entry name" value="Flg_bbr_C"/>
    <property type="match status" value="1"/>
</dbReference>
<dbReference type="InterPro" id="IPR020013">
    <property type="entry name" value="Flagellar_FlgE/F/G"/>
</dbReference>
<keyword evidence="11" id="KW-1185">Reference proteome</keyword>
<comment type="caution">
    <text evidence="10">The sequence shown here is derived from an EMBL/GenBank/DDBJ whole genome shotgun (WGS) entry which is preliminary data.</text>
</comment>
<evidence type="ECO:0000256" key="4">
    <source>
        <dbReference type="ARBA" id="ARBA00023143"/>
    </source>
</evidence>
<organism evidence="10 11">
    <name type="scientific">Donghicola tyrosinivorans</name>
    <dbReference type="NCBI Taxonomy" id="1652492"/>
    <lineage>
        <taxon>Bacteria</taxon>
        <taxon>Pseudomonadati</taxon>
        <taxon>Pseudomonadota</taxon>
        <taxon>Alphaproteobacteria</taxon>
        <taxon>Rhodobacterales</taxon>
        <taxon>Roseobacteraceae</taxon>
        <taxon>Donghicola</taxon>
    </lineage>
</organism>
<evidence type="ECO:0000259" key="9">
    <source>
        <dbReference type="Pfam" id="PF22692"/>
    </source>
</evidence>
<protein>
    <recommendedName>
        <fullName evidence="3 5">Flagellar hook protein FlgE</fullName>
    </recommendedName>
</protein>
<evidence type="ECO:0000259" key="6">
    <source>
        <dbReference type="Pfam" id="PF00460"/>
    </source>
</evidence>
<keyword evidence="10" id="KW-0282">Flagellum</keyword>
<dbReference type="GO" id="GO:0009424">
    <property type="term" value="C:bacterial-type flagellum hook"/>
    <property type="evidence" value="ECO:0007669"/>
    <property type="project" value="TreeGrafter"/>
</dbReference>
<evidence type="ECO:0000256" key="2">
    <source>
        <dbReference type="ARBA" id="ARBA00009677"/>
    </source>
</evidence>